<proteinExistence type="predicted"/>
<feature type="region of interest" description="Disordered" evidence="1">
    <location>
        <begin position="1"/>
        <end position="39"/>
    </location>
</feature>
<gene>
    <name evidence="2" type="ORF">EZS28_041906</name>
</gene>
<feature type="compositionally biased region" description="Low complexity" evidence="1">
    <location>
        <begin position="15"/>
        <end position="27"/>
    </location>
</feature>
<feature type="region of interest" description="Disordered" evidence="1">
    <location>
        <begin position="53"/>
        <end position="100"/>
    </location>
</feature>
<evidence type="ECO:0000313" key="3">
    <source>
        <dbReference type="Proteomes" id="UP000324800"/>
    </source>
</evidence>
<feature type="compositionally biased region" description="Basic and acidic residues" evidence="1">
    <location>
        <begin position="1"/>
        <end position="13"/>
    </location>
</feature>
<comment type="caution">
    <text evidence="2">The sequence shown here is derived from an EMBL/GenBank/DDBJ whole genome shotgun (WGS) entry which is preliminary data.</text>
</comment>
<dbReference type="EMBL" id="SNRW01024021">
    <property type="protein sequence ID" value="KAA6362566.1"/>
    <property type="molecule type" value="Genomic_DNA"/>
</dbReference>
<organism evidence="2 3">
    <name type="scientific">Streblomastix strix</name>
    <dbReference type="NCBI Taxonomy" id="222440"/>
    <lineage>
        <taxon>Eukaryota</taxon>
        <taxon>Metamonada</taxon>
        <taxon>Preaxostyla</taxon>
        <taxon>Oxymonadida</taxon>
        <taxon>Streblomastigidae</taxon>
        <taxon>Streblomastix</taxon>
    </lineage>
</organism>
<feature type="compositionally biased region" description="Basic and acidic residues" evidence="1">
    <location>
        <begin position="28"/>
        <end position="39"/>
    </location>
</feature>
<reference evidence="2 3" key="1">
    <citation type="submission" date="2019-03" db="EMBL/GenBank/DDBJ databases">
        <title>Single cell metagenomics reveals metabolic interactions within the superorganism composed of flagellate Streblomastix strix and complex community of Bacteroidetes bacteria on its surface.</title>
        <authorList>
            <person name="Treitli S.C."/>
            <person name="Kolisko M."/>
            <person name="Husnik F."/>
            <person name="Keeling P."/>
            <person name="Hampl V."/>
        </authorList>
    </citation>
    <scope>NUCLEOTIDE SEQUENCE [LARGE SCALE GENOMIC DNA]</scope>
    <source>
        <strain evidence="2">ST1C</strain>
    </source>
</reference>
<protein>
    <submittedName>
        <fullName evidence="2">Uncharacterized protein</fullName>
    </submittedName>
</protein>
<evidence type="ECO:0000313" key="2">
    <source>
        <dbReference type="EMBL" id="KAA6362566.1"/>
    </source>
</evidence>
<evidence type="ECO:0000256" key="1">
    <source>
        <dbReference type="SAM" id="MobiDB-lite"/>
    </source>
</evidence>
<accession>A0A5J4TVR6</accession>
<feature type="compositionally biased region" description="Polar residues" evidence="1">
    <location>
        <begin position="53"/>
        <end position="74"/>
    </location>
</feature>
<dbReference type="AlphaFoldDB" id="A0A5J4TVR6"/>
<name>A0A5J4TVR6_9EUKA</name>
<dbReference type="Proteomes" id="UP000324800">
    <property type="component" value="Unassembled WGS sequence"/>
</dbReference>
<sequence length="100" mass="11659">MKKQRQIEFDKKQQAKNQQQFQPQQSQMEKDPEVNENQIERRSELKNTISLIQSDLNTQANPNIDLNYINPQHNTPHKPSSPHPQQHSPSPPLEETLAIL</sequence>